<proteinExistence type="predicted"/>
<keyword evidence="1" id="KW-0472">Membrane</keyword>
<feature type="transmembrane region" description="Helical" evidence="1">
    <location>
        <begin position="7"/>
        <end position="26"/>
    </location>
</feature>
<feature type="transmembrane region" description="Helical" evidence="1">
    <location>
        <begin position="87"/>
        <end position="109"/>
    </location>
</feature>
<protein>
    <submittedName>
        <fullName evidence="2">Uncharacterized protein</fullName>
    </submittedName>
</protein>
<dbReference type="OrthoDB" id="9927690at2"/>
<reference evidence="2 3" key="1">
    <citation type="journal article" date="2012" name="PLoS ONE">
        <title>Functional divergence in the genus oenococcus as predicted by genome sequencing of the newly-described species, Oenococcus kitaharae.</title>
        <authorList>
            <person name="Borneman A.R."/>
            <person name="McCarthy J.M."/>
            <person name="Chambers P.J."/>
            <person name="Bartowsky E.J."/>
        </authorList>
    </citation>
    <scope>NUCLEOTIDE SEQUENCE [LARGE SCALE GENOMIC DNA]</scope>
    <source>
        <strain evidence="3">DSM17330</strain>
    </source>
</reference>
<evidence type="ECO:0000256" key="1">
    <source>
        <dbReference type="SAM" id="Phobius"/>
    </source>
</evidence>
<keyword evidence="1" id="KW-1133">Transmembrane helix</keyword>
<name>G9WEZ5_9LACO</name>
<dbReference type="HOGENOM" id="CLU_1309093_0_0_9"/>
<feature type="transmembrane region" description="Helical" evidence="1">
    <location>
        <begin position="138"/>
        <end position="166"/>
    </location>
</feature>
<dbReference type="AlphaFoldDB" id="G9WEZ5"/>
<feature type="transmembrane region" description="Helical" evidence="1">
    <location>
        <begin position="63"/>
        <end position="81"/>
    </location>
</feature>
<sequence>MTDKFLTIKLIVFPIVLALLIAQFNFSKLNFWSSIAAVFAVIIITMIYSFFSQLPTEKTAIIIYSLILGYIIPAALIFLNSNNNLTLSSYVLVFLACFPAVVSIFNVLLSHRIIMHNSPANAEEVESLRRDLIMFSTAYVISFFAVAGAVLFAFLPWTTLLLVAALPPVFNNVIKFISRPFILATANLAMRNYWMMAIAMLLGLTFGILIRR</sequence>
<comment type="caution">
    <text evidence="2">The sequence shown here is derived from an EMBL/GenBank/DDBJ whole genome shotgun (WGS) entry which is preliminary data.</text>
</comment>
<accession>G9WEZ5</accession>
<dbReference type="RefSeq" id="WP_007744912.1">
    <property type="nucleotide sequence ID" value="NZ_CM001398.1"/>
</dbReference>
<dbReference type="Proteomes" id="UP000004959">
    <property type="component" value="Chromosome"/>
</dbReference>
<dbReference type="EMBL" id="AFVZ01000001">
    <property type="protein sequence ID" value="EHN58555.1"/>
    <property type="molecule type" value="Genomic_DNA"/>
</dbReference>
<evidence type="ECO:0000313" key="2">
    <source>
        <dbReference type="EMBL" id="EHN58555.1"/>
    </source>
</evidence>
<dbReference type="PATRIC" id="fig|1045004.4.peg.433"/>
<gene>
    <name evidence="2" type="ORF">OKIT_0437</name>
</gene>
<keyword evidence="1" id="KW-0812">Transmembrane</keyword>
<organism evidence="2 3">
    <name type="scientific">Oenococcus kitaharae DSM 17330</name>
    <dbReference type="NCBI Taxonomy" id="1045004"/>
    <lineage>
        <taxon>Bacteria</taxon>
        <taxon>Bacillati</taxon>
        <taxon>Bacillota</taxon>
        <taxon>Bacilli</taxon>
        <taxon>Lactobacillales</taxon>
        <taxon>Lactobacillaceae</taxon>
        <taxon>Oenococcus</taxon>
    </lineage>
</organism>
<keyword evidence="3" id="KW-1185">Reference proteome</keyword>
<dbReference type="STRING" id="336988.NT96_02820"/>
<feature type="transmembrane region" description="Helical" evidence="1">
    <location>
        <begin position="193"/>
        <end position="210"/>
    </location>
</feature>
<evidence type="ECO:0000313" key="3">
    <source>
        <dbReference type="Proteomes" id="UP000004959"/>
    </source>
</evidence>
<feature type="transmembrane region" description="Helical" evidence="1">
    <location>
        <begin position="32"/>
        <end position="51"/>
    </location>
</feature>